<dbReference type="PANTHER" id="PTHR15350">
    <property type="entry name" value="COP9 SIGNALOSOME COMPLEX SUBUNIT 7/DENDRITIC CELL PROTEIN GA17"/>
    <property type="match status" value="1"/>
</dbReference>
<comment type="similarity">
    <text evidence="1">Belongs to the CSN7/EIF3M family. CSN7 subfamily.</text>
</comment>
<evidence type="ECO:0000256" key="1">
    <source>
        <dbReference type="ARBA" id="ARBA00008482"/>
    </source>
</evidence>
<keyword evidence="6" id="KW-1185">Reference proteome</keyword>
<feature type="domain" description="PCI" evidence="4">
    <location>
        <begin position="2"/>
        <end position="158"/>
    </location>
</feature>
<evidence type="ECO:0000259" key="4">
    <source>
        <dbReference type="PROSITE" id="PS50250"/>
    </source>
</evidence>
<dbReference type="Pfam" id="PF01399">
    <property type="entry name" value="PCI"/>
    <property type="match status" value="1"/>
</dbReference>
<keyword evidence="2" id="KW-0736">Signalosome</keyword>
<dbReference type="PROSITE" id="PS50250">
    <property type="entry name" value="PCI"/>
    <property type="match status" value="1"/>
</dbReference>
<protein>
    <recommendedName>
        <fullName evidence="4">PCI domain-containing protein</fullName>
    </recommendedName>
</protein>
<dbReference type="OrthoDB" id="10265275at2759"/>
<evidence type="ECO:0000313" key="6">
    <source>
        <dbReference type="Proteomes" id="UP000799777"/>
    </source>
</evidence>
<accession>A0A9P4LQA6</accession>
<evidence type="ECO:0000256" key="2">
    <source>
        <dbReference type="ARBA" id="ARBA00022790"/>
    </source>
</evidence>
<dbReference type="Pfam" id="PF22061">
    <property type="entry name" value="CSN7_HB_subdom"/>
    <property type="match status" value="1"/>
</dbReference>
<proteinExistence type="inferred from homology"/>
<dbReference type="SMART" id="SM00088">
    <property type="entry name" value="PINT"/>
    <property type="match status" value="1"/>
</dbReference>
<dbReference type="AlphaFoldDB" id="A0A9P4LQA6"/>
<dbReference type="InterPro" id="IPR000717">
    <property type="entry name" value="PCI_dom"/>
</dbReference>
<dbReference type="PANTHER" id="PTHR15350:SF5">
    <property type="entry name" value="COP9 SIGNALOSOME COMPLEX SUBUNIT 7"/>
    <property type="match status" value="1"/>
</dbReference>
<reference evidence="5" key="1">
    <citation type="journal article" date="2020" name="Stud. Mycol.">
        <title>101 Dothideomycetes genomes: a test case for predicting lifestyles and emergence of pathogens.</title>
        <authorList>
            <person name="Haridas S."/>
            <person name="Albert R."/>
            <person name="Binder M."/>
            <person name="Bloem J."/>
            <person name="Labutti K."/>
            <person name="Salamov A."/>
            <person name="Andreopoulos B."/>
            <person name="Baker S."/>
            <person name="Barry K."/>
            <person name="Bills G."/>
            <person name="Bluhm B."/>
            <person name="Cannon C."/>
            <person name="Castanera R."/>
            <person name="Culley D."/>
            <person name="Daum C."/>
            <person name="Ezra D."/>
            <person name="Gonzalez J."/>
            <person name="Henrissat B."/>
            <person name="Kuo A."/>
            <person name="Liang C."/>
            <person name="Lipzen A."/>
            <person name="Lutzoni F."/>
            <person name="Magnuson J."/>
            <person name="Mondo S."/>
            <person name="Nolan M."/>
            <person name="Ohm R."/>
            <person name="Pangilinan J."/>
            <person name="Park H.-J."/>
            <person name="Ramirez L."/>
            <person name="Alfaro M."/>
            <person name="Sun H."/>
            <person name="Tritt A."/>
            <person name="Yoshinaga Y."/>
            <person name="Zwiers L.-H."/>
            <person name="Turgeon B."/>
            <person name="Goodwin S."/>
            <person name="Spatafora J."/>
            <person name="Crous P."/>
            <person name="Grigoriev I."/>
        </authorList>
    </citation>
    <scope>NUCLEOTIDE SEQUENCE</scope>
    <source>
        <strain evidence="5">CBS 110217</strain>
    </source>
</reference>
<organism evidence="5 6">
    <name type="scientific">Setomelanomma holmii</name>
    <dbReference type="NCBI Taxonomy" id="210430"/>
    <lineage>
        <taxon>Eukaryota</taxon>
        <taxon>Fungi</taxon>
        <taxon>Dikarya</taxon>
        <taxon>Ascomycota</taxon>
        <taxon>Pezizomycotina</taxon>
        <taxon>Dothideomycetes</taxon>
        <taxon>Pleosporomycetidae</taxon>
        <taxon>Pleosporales</taxon>
        <taxon>Pleosporineae</taxon>
        <taxon>Phaeosphaeriaceae</taxon>
        <taxon>Setomelanomma</taxon>
    </lineage>
</organism>
<name>A0A9P4LQA6_9PLEO</name>
<feature type="region of interest" description="Disordered" evidence="3">
    <location>
        <begin position="196"/>
        <end position="271"/>
    </location>
</feature>
<comment type="caution">
    <text evidence="5">The sequence shown here is derived from an EMBL/GenBank/DDBJ whole genome shotgun (WGS) entry which is preliminary data.</text>
</comment>
<dbReference type="EMBL" id="ML978169">
    <property type="protein sequence ID" value="KAF2033045.1"/>
    <property type="molecule type" value="Genomic_DNA"/>
</dbReference>
<dbReference type="Proteomes" id="UP000799777">
    <property type="component" value="Unassembled WGS sequence"/>
</dbReference>
<gene>
    <name evidence="5" type="ORF">EK21DRAFT_59541</name>
</gene>
<dbReference type="GO" id="GO:0008180">
    <property type="term" value="C:COP9 signalosome"/>
    <property type="evidence" value="ECO:0007669"/>
    <property type="project" value="UniProtKB-KW"/>
</dbReference>
<dbReference type="InterPro" id="IPR045237">
    <property type="entry name" value="COPS7/eIF3m"/>
</dbReference>
<evidence type="ECO:0000256" key="3">
    <source>
        <dbReference type="SAM" id="MobiDB-lite"/>
    </source>
</evidence>
<sequence length="271" mass="29278">MEQTKALNALEPFLALSKSATSPRAASDLITQATSAPNTYVFAELLQTPNIQNLRSSEEYASYLTLLEIFAWGTWEDYKARSSLPKLSAQQHRKLLLLSLLPLSSSHTTLTYKHLLTALDLPTTRALEELITTAIYTGLITATLDPAQSRISVTSVAPLRDLAPGSLPALQSTLQAWSQRCDSALADLEKQVEKVKKEAVDREKVRRKKERALEAALQASEEKSAGKRGMGLGSDDAMDIDDDGGSSRTSRGSKRGPGGVGNLGGLGRRLG</sequence>
<feature type="compositionally biased region" description="Gly residues" evidence="3">
    <location>
        <begin position="255"/>
        <end position="271"/>
    </location>
</feature>
<evidence type="ECO:0000313" key="5">
    <source>
        <dbReference type="EMBL" id="KAF2033045.1"/>
    </source>
</evidence>